<dbReference type="EMBL" id="JAHXPT010000003">
    <property type="protein sequence ID" value="MBW6409372.1"/>
    <property type="molecule type" value="Genomic_DNA"/>
</dbReference>
<evidence type="ECO:0000313" key="2">
    <source>
        <dbReference type="Proteomes" id="UP001519921"/>
    </source>
</evidence>
<reference evidence="1 2" key="1">
    <citation type="submission" date="2021-07" db="EMBL/GenBank/DDBJ databases">
        <title>Clostridium weizhouense sp. nov., an anaerobic bacterium isolated from activated sludge of Petroleum wastewater.</title>
        <authorList>
            <person name="Li Q."/>
        </authorList>
    </citation>
    <scope>NUCLEOTIDE SEQUENCE [LARGE SCALE GENOMIC DNA]</scope>
    <source>
        <strain evidence="1 2">YB-6</strain>
    </source>
</reference>
<dbReference type="RefSeq" id="WP_219778435.1">
    <property type="nucleotide sequence ID" value="NZ_JAHXPT010000003.1"/>
</dbReference>
<comment type="caution">
    <text evidence="1">The sequence shown here is derived from an EMBL/GenBank/DDBJ whole genome shotgun (WGS) entry which is preliminary data.</text>
</comment>
<proteinExistence type="predicted"/>
<accession>A0ABS7AL64</accession>
<sequence>MDKGKYIEEIRRAMIRDFEEKESFTLDEGVKAIKDLYSVREDSEVSNDIISSIENTINTIAKKIGINKVTVSIFKYKNVRDKVTIDENMVLWYDGFERIGKASGIKSITEKTVDNVQEILIEKINGRAIRINDRAFILGWE</sequence>
<protein>
    <submittedName>
        <fullName evidence="1">Uncharacterized protein</fullName>
    </submittedName>
</protein>
<name>A0ABS7AL64_9CLOT</name>
<keyword evidence="2" id="KW-1185">Reference proteome</keyword>
<dbReference type="Proteomes" id="UP001519921">
    <property type="component" value="Unassembled WGS sequence"/>
</dbReference>
<organism evidence="1 2">
    <name type="scientific">Clostridium weizhouense</name>
    <dbReference type="NCBI Taxonomy" id="2859781"/>
    <lineage>
        <taxon>Bacteria</taxon>
        <taxon>Bacillati</taxon>
        <taxon>Bacillota</taxon>
        <taxon>Clostridia</taxon>
        <taxon>Eubacteriales</taxon>
        <taxon>Clostridiaceae</taxon>
        <taxon>Clostridium</taxon>
    </lineage>
</organism>
<gene>
    <name evidence="1" type="ORF">KYD98_04655</name>
</gene>
<evidence type="ECO:0000313" key="1">
    <source>
        <dbReference type="EMBL" id="MBW6409372.1"/>
    </source>
</evidence>